<evidence type="ECO:0000256" key="2">
    <source>
        <dbReference type="ARBA" id="ARBA00022908"/>
    </source>
</evidence>
<evidence type="ECO:0000256" key="3">
    <source>
        <dbReference type="ARBA" id="ARBA00023125"/>
    </source>
</evidence>
<organism evidence="8 9">
    <name type="scientific">Lacticaseibacillus hegangensis</name>
    <dbReference type="NCBI Taxonomy" id="2486010"/>
    <lineage>
        <taxon>Bacteria</taxon>
        <taxon>Bacillati</taxon>
        <taxon>Bacillota</taxon>
        <taxon>Bacilli</taxon>
        <taxon>Lactobacillales</taxon>
        <taxon>Lactobacillaceae</taxon>
        <taxon>Lacticaseibacillus</taxon>
    </lineage>
</organism>
<evidence type="ECO:0000256" key="4">
    <source>
        <dbReference type="ARBA" id="ARBA00023172"/>
    </source>
</evidence>
<keyword evidence="2" id="KW-0229">DNA integration</keyword>
<dbReference type="InterPro" id="IPR044068">
    <property type="entry name" value="CB"/>
</dbReference>
<sequence>MTEGHVRKRGEKWYYSFEGAKIGGHRQRIERVGGYTQKDAERALRKALDEYERGGLSVKLSDMSVSDYIDYWLKNYVEKNLKYNTRKNYKNVADNYIKPMIGKYKLKTISPAVIQDFINQVADTPLERTKKKPSKHTVEIILTVLKEALKRAVYPYQVLHENPAGYVDMPKYAPVPQRTRQDLKIISLDQYDELLAACPPADPYHMPLVIAFNTGMRRGEVLGLQWDMVNLETGTIRVERNMIQKGDGVYDLDSPKSAAGYRTISIGQELIDELKAKRQSQSEMRMRYGKLYNDSNFVCTWDNGNPVVPGYIKYRSRKLSDDLGFPYSFHSLRHTHATMLLEAGEKLKVVQERLGHAKLSTTADTYMHVTEEMRNDTAIRFEDYLAKRKKGLDPSVGKQPNKPNPAHQ</sequence>
<dbReference type="InterPro" id="IPR004107">
    <property type="entry name" value="Integrase_SAM-like_N"/>
</dbReference>
<dbReference type="InterPro" id="IPR050090">
    <property type="entry name" value="Tyrosine_recombinase_XerCD"/>
</dbReference>
<dbReference type="InterPro" id="IPR013762">
    <property type="entry name" value="Integrase-like_cat_sf"/>
</dbReference>
<accession>A0ABW4CWQ4</accession>
<dbReference type="EMBL" id="JBHTOK010000063">
    <property type="protein sequence ID" value="MFD1441239.1"/>
    <property type="molecule type" value="Genomic_DNA"/>
</dbReference>
<reference evidence="9" key="1">
    <citation type="journal article" date="2019" name="Int. J. Syst. Evol. Microbiol.">
        <title>The Global Catalogue of Microorganisms (GCM) 10K type strain sequencing project: providing services to taxonomists for standard genome sequencing and annotation.</title>
        <authorList>
            <consortium name="The Broad Institute Genomics Platform"/>
            <consortium name="The Broad Institute Genome Sequencing Center for Infectious Disease"/>
            <person name="Wu L."/>
            <person name="Ma J."/>
        </authorList>
    </citation>
    <scope>NUCLEOTIDE SEQUENCE [LARGE SCALE GENOMIC DNA]</scope>
    <source>
        <strain evidence="9">CCM 8912</strain>
    </source>
</reference>
<keyword evidence="4" id="KW-0233">DNA recombination</keyword>
<dbReference type="CDD" id="cd01189">
    <property type="entry name" value="INT_ICEBs1_C_like"/>
    <property type="match status" value="1"/>
</dbReference>
<dbReference type="Pfam" id="PF14659">
    <property type="entry name" value="Phage_int_SAM_3"/>
    <property type="match status" value="1"/>
</dbReference>
<dbReference type="RefSeq" id="WP_125754745.1">
    <property type="nucleotide sequence ID" value="NZ_JBHTOK010000063.1"/>
</dbReference>
<protein>
    <submittedName>
        <fullName evidence="8">Tyrosine-type recombinase/integrase</fullName>
    </submittedName>
</protein>
<evidence type="ECO:0000259" key="7">
    <source>
        <dbReference type="PROSITE" id="PS51900"/>
    </source>
</evidence>
<dbReference type="SUPFAM" id="SSF56349">
    <property type="entry name" value="DNA breaking-rejoining enzymes"/>
    <property type="match status" value="1"/>
</dbReference>
<evidence type="ECO:0000313" key="9">
    <source>
        <dbReference type="Proteomes" id="UP001597212"/>
    </source>
</evidence>
<keyword evidence="3 5" id="KW-0238">DNA-binding</keyword>
<gene>
    <name evidence="8" type="ORF">ACFQ5K_07620</name>
</gene>
<dbReference type="InterPro" id="IPR002104">
    <property type="entry name" value="Integrase_catalytic"/>
</dbReference>
<keyword evidence="9" id="KW-1185">Reference proteome</keyword>
<feature type="domain" description="Tyr recombinase" evidence="6">
    <location>
        <begin position="181"/>
        <end position="379"/>
    </location>
</feature>
<comment type="caution">
    <text evidence="8">The sequence shown here is derived from an EMBL/GenBank/DDBJ whole genome shotgun (WGS) entry which is preliminary data.</text>
</comment>
<evidence type="ECO:0000313" key="8">
    <source>
        <dbReference type="EMBL" id="MFD1441239.1"/>
    </source>
</evidence>
<dbReference type="Gene3D" id="1.10.150.130">
    <property type="match status" value="1"/>
</dbReference>
<evidence type="ECO:0000259" key="6">
    <source>
        <dbReference type="PROSITE" id="PS51898"/>
    </source>
</evidence>
<proteinExistence type="inferred from homology"/>
<name>A0ABW4CWQ4_9LACO</name>
<dbReference type="Gene3D" id="1.10.443.10">
    <property type="entry name" value="Intergrase catalytic core"/>
    <property type="match status" value="1"/>
</dbReference>
<dbReference type="PROSITE" id="PS51900">
    <property type="entry name" value="CB"/>
    <property type="match status" value="1"/>
</dbReference>
<dbReference type="PANTHER" id="PTHR30349">
    <property type="entry name" value="PHAGE INTEGRASE-RELATED"/>
    <property type="match status" value="1"/>
</dbReference>
<feature type="domain" description="Core-binding (CB)" evidence="7">
    <location>
        <begin position="63"/>
        <end position="153"/>
    </location>
</feature>
<comment type="similarity">
    <text evidence="1">Belongs to the 'phage' integrase family.</text>
</comment>
<evidence type="ECO:0000256" key="5">
    <source>
        <dbReference type="PROSITE-ProRule" id="PRU01248"/>
    </source>
</evidence>
<dbReference type="PANTHER" id="PTHR30349:SF64">
    <property type="entry name" value="PROPHAGE INTEGRASE INTD-RELATED"/>
    <property type="match status" value="1"/>
</dbReference>
<evidence type="ECO:0000256" key="1">
    <source>
        <dbReference type="ARBA" id="ARBA00008857"/>
    </source>
</evidence>
<dbReference type="Pfam" id="PF00589">
    <property type="entry name" value="Phage_integrase"/>
    <property type="match status" value="1"/>
</dbReference>
<dbReference type="InterPro" id="IPR010998">
    <property type="entry name" value="Integrase_recombinase_N"/>
</dbReference>
<dbReference type="PROSITE" id="PS51898">
    <property type="entry name" value="TYR_RECOMBINASE"/>
    <property type="match status" value="1"/>
</dbReference>
<dbReference type="InterPro" id="IPR011010">
    <property type="entry name" value="DNA_brk_join_enz"/>
</dbReference>
<dbReference type="Proteomes" id="UP001597212">
    <property type="component" value="Unassembled WGS sequence"/>
</dbReference>